<proteinExistence type="predicted"/>
<keyword evidence="2" id="KW-0732">Signal</keyword>
<dbReference type="PANTHER" id="PTHR33428:SF14">
    <property type="entry name" value="CARBOXYLESTERASE TYPE B DOMAIN-CONTAINING PROTEIN"/>
    <property type="match status" value="1"/>
</dbReference>
<protein>
    <recommendedName>
        <fullName evidence="5">Alpha/beta-hydrolase</fullName>
    </recommendedName>
</protein>
<dbReference type="EMBL" id="SNSC02000005">
    <property type="protein sequence ID" value="TID24146.1"/>
    <property type="molecule type" value="Genomic_DNA"/>
</dbReference>
<evidence type="ECO:0000313" key="3">
    <source>
        <dbReference type="EMBL" id="TID24146.1"/>
    </source>
</evidence>
<sequence length="295" mass="30858">MRFLAITTFATVALALPSAEPEAAPEPLPQAGAAGAAAGVTPGTLASGPHKSGFWAEPTLPKHTIFAPIDLEKAGKLPVLIWGNGACSSNGTYFRRSLFEVASHGFFAIANGAPTGGGGQTTSALQKASLKWLTENAGKGKYANVDGTRVAVAGQSCGGLETYDVWSDPAVSVVGIFNSGEFGNSVKSTKITKPIFFFLGGSTDIAYANGERDYKNLPKETPKWKGNLPVGHMATWSTTNGGKFGVAEWKWLDWTLKGNKASGEFFTGNGAKTDGWSVEQANMDKFTPKAPYGGA</sequence>
<comment type="caution">
    <text evidence="3">The sequence shown here is derived from an EMBL/GenBank/DDBJ whole genome shotgun (WGS) entry which is preliminary data.</text>
</comment>
<dbReference type="PANTHER" id="PTHR33428">
    <property type="entry name" value="CHLOROPHYLLASE-2, CHLOROPLASTIC"/>
    <property type="match status" value="1"/>
</dbReference>
<evidence type="ECO:0000313" key="4">
    <source>
        <dbReference type="Proteomes" id="UP000298493"/>
    </source>
</evidence>
<evidence type="ECO:0000256" key="2">
    <source>
        <dbReference type="SAM" id="SignalP"/>
    </source>
</evidence>
<reference evidence="3 4" key="1">
    <citation type="submission" date="2019-04" db="EMBL/GenBank/DDBJ databases">
        <title>High contiguity whole genome sequence and gene annotation resource for two Venturia nashicola isolates.</title>
        <authorList>
            <person name="Prokchorchik M."/>
            <person name="Won K."/>
            <person name="Lee Y."/>
            <person name="Choi E.D."/>
            <person name="Segonzac C."/>
            <person name="Sohn K.H."/>
        </authorList>
    </citation>
    <scope>NUCLEOTIDE SEQUENCE [LARGE SCALE GENOMIC DNA]</scope>
    <source>
        <strain evidence="3 4">PRI2</strain>
    </source>
</reference>
<dbReference type="STRING" id="86259.A0A4Z1PFN9"/>
<name>A0A4Z1PFN9_9PEZI</name>
<evidence type="ECO:0000256" key="1">
    <source>
        <dbReference type="SAM" id="MobiDB-lite"/>
    </source>
</evidence>
<evidence type="ECO:0008006" key="5">
    <source>
        <dbReference type="Google" id="ProtNLM"/>
    </source>
</evidence>
<dbReference type="Gene3D" id="3.40.50.1820">
    <property type="entry name" value="alpha/beta hydrolase"/>
    <property type="match status" value="1"/>
</dbReference>
<organism evidence="3 4">
    <name type="scientific">Venturia nashicola</name>
    <dbReference type="NCBI Taxonomy" id="86259"/>
    <lineage>
        <taxon>Eukaryota</taxon>
        <taxon>Fungi</taxon>
        <taxon>Dikarya</taxon>
        <taxon>Ascomycota</taxon>
        <taxon>Pezizomycotina</taxon>
        <taxon>Dothideomycetes</taxon>
        <taxon>Pleosporomycetidae</taxon>
        <taxon>Venturiales</taxon>
        <taxon>Venturiaceae</taxon>
        <taxon>Venturia</taxon>
    </lineage>
</organism>
<feature type="region of interest" description="Disordered" evidence="1">
    <location>
        <begin position="23"/>
        <end position="42"/>
    </location>
</feature>
<keyword evidence="4" id="KW-1185">Reference proteome</keyword>
<feature type="signal peptide" evidence="2">
    <location>
        <begin position="1"/>
        <end position="15"/>
    </location>
</feature>
<dbReference type="InterPro" id="IPR029058">
    <property type="entry name" value="AB_hydrolase_fold"/>
</dbReference>
<dbReference type="SUPFAM" id="SSF53474">
    <property type="entry name" value="alpha/beta-Hydrolases"/>
    <property type="match status" value="1"/>
</dbReference>
<gene>
    <name evidence="3" type="ORF">E6O75_ATG02511</name>
</gene>
<feature type="chain" id="PRO_5021486334" description="Alpha/beta-hydrolase" evidence="2">
    <location>
        <begin position="16"/>
        <end position="295"/>
    </location>
</feature>
<feature type="compositionally biased region" description="Low complexity" evidence="1">
    <location>
        <begin position="29"/>
        <end position="39"/>
    </location>
</feature>
<dbReference type="Proteomes" id="UP000298493">
    <property type="component" value="Unassembled WGS sequence"/>
</dbReference>
<dbReference type="AlphaFoldDB" id="A0A4Z1PFN9"/>
<accession>A0A4Z1PFN9</accession>
<dbReference type="OrthoDB" id="2141514at2759"/>